<dbReference type="InterPro" id="IPR050817">
    <property type="entry name" value="DjlA_DnaK_co-chaperone"/>
</dbReference>
<name>A0A813G3B9_POLGL</name>
<reference evidence="3" key="1">
    <citation type="submission" date="2021-02" db="EMBL/GenBank/DDBJ databases">
        <authorList>
            <person name="Dougan E. K."/>
            <person name="Rhodes N."/>
            <person name="Thang M."/>
            <person name="Chan C."/>
        </authorList>
    </citation>
    <scope>NUCLEOTIDE SEQUENCE</scope>
</reference>
<dbReference type="EMBL" id="CAJNNV010026136">
    <property type="protein sequence ID" value="CAE8617346.1"/>
    <property type="molecule type" value="Genomic_DNA"/>
</dbReference>
<dbReference type="InterPro" id="IPR036869">
    <property type="entry name" value="J_dom_sf"/>
</dbReference>
<keyword evidence="4" id="KW-1185">Reference proteome</keyword>
<dbReference type="SUPFAM" id="SSF46565">
    <property type="entry name" value="Chaperone J-domain"/>
    <property type="match status" value="1"/>
</dbReference>
<feature type="chain" id="PRO_5032432059" description="J domain-containing protein" evidence="1">
    <location>
        <begin position="42"/>
        <end position="334"/>
    </location>
</feature>
<dbReference type="InterPro" id="IPR001623">
    <property type="entry name" value="DnaJ_domain"/>
</dbReference>
<dbReference type="CDD" id="cd06257">
    <property type="entry name" value="DnaJ"/>
    <property type="match status" value="1"/>
</dbReference>
<evidence type="ECO:0000313" key="4">
    <source>
        <dbReference type="Proteomes" id="UP000654075"/>
    </source>
</evidence>
<evidence type="ECO:0000256" key="1">
    <source>
        <dbReference type="SAM" id="SignalP"/>
    </source>
</evidence>
<dbReference type="PROSITE" id="PS50076">
    <property type="entry name" value="DNAJ_2"/>
    <property type="match status" value="1"/>
</dbReference>
<proteinExistence type="predicted"/>
<dbReference type="OrthoDB" id="1922282at2759"/>
<dbReference type="Proteomes" id="UP000654075">
    <property type="component" value="Unassembled WGS sequence"/>
</dbReference>
<accession>A0A813G3B9</accession>
<sequence>MASAISDGRPARGRALLPLLICLPLTLVLLQSSSPNGPSFAVPISGSQSGLGLAEAYQELGLQVGSDISKVRQAFRRLARKYHPDLCSPDKLSEAGARFVAVKQAHDRILEAAAGPGGIAGARAVRSSISGFMSNMARGTGHHTISSGATHELWLDLRGDAQLLSNARQNVQALFWQLRCVVDELGASLFKEGSISAIVTDADSAEAGVPQSNFRTPEKGWDYKWMPLVLVDPSSGKLRHGLTQAEEGRLRPTVDGRLLSRPDAPLDGQDPPLSEEDLVVYAADAFEAERAQTRYGFVMRALLLPPDPAAWAVAAAGVQADLAAETARRLATFD</sequence>
<protein>
    <recommendedName>
        <fullName evidence="2">J domain-containing protein</fullName>
    </recommendedName>
</protein>
<comment type="caution">
    <text evidence="3">The sequence shown here is derived from an EMBL/GenBank/DDBJ whole genome shotgun (WGS) entry which is preliminary data.</text>
</comment>
<organism evidence="3 4">
    <name type="scientific">Polarella glacialis</name>
    <name type="common">Dinoflagellate</name>
    <dbReference type="NCBI Taxonomy" id="89957"/>
    <lineage>
        <taxon>Eukaryota</taxon>
        <taxon>Sar</taxon>
        <taxon>Alveolata</taxon>
        <taxon>Dinophyceae</taxon>
        <taxon>Suessiales</taxon>
        <taxon>Suessiaceae</taxon>
        <taxon>Polarella</taxon>
    </lineage>
</organism>
<keyword evidence="1" id="KW-0732">Signal</keyword>
<evidence type="ECO:0000259" key="2">
    <source>
        <dbReference type="PROSITE" id="PS50076"/>
    </source>
</evidence>
<dbReference type="PANTHER" id="PTHR24074">
    <property type="entry name" value="CO-CHAPERONE PROTEIN DJLA"/>
    <property type="match status" value="1"/>
</dbReference>
<feature type="domain" description="J" evidence="2">
    <location>
        <begin position="55"/>
        <end position="130"/>
    </location>
</feature>
<dbReference type="AlphaFoldDB" id="A0A813G3B9"/>
<dbReference type="SMART" id="SM00271">
    <property type="entry name" value="DnaJ"/>
    <property type="match status" value="1"/>
</dbReference>
<gene>
    <name evidence="3" type="ORF">PGLA1383_LOCUS35008</name>
</gene>
<dbReference type="Gene3D" id="1.10.287.110">
    <property type="entry name" value="DnaJ domain"/>
    <property type="match status" value="1"/>
</dbReference>
<dbReference type="PRINTS" id="PR00625">
    <property type="entry name" value="JDOMAIN"/>
</dbReference>
<feature type="signal peptide" evidence="1">
    <location>
        <begin position="1"/>
        <end position="41"/>
    </location>
</feature>
<evidence type="ECO:0000313" key="3">
    <source>
        <dbReference type="EMBL" id="CAE8617346.1"/>
    </source>
</evidence>
<dbReference type="Pfam" id="PF00226">
    <property type="entry name" value="DnaJ"/>
    <property type="match status" value="1"/>
</dbReference>